<dbReference type="EC" id="3.1.3.2" evidence="3 11"/>
<protein>
    <recommendedName>
        <fullName evidence="5 11">Low molecular weight phosphotyrosine protein phosphatase</fullName>
        <shortName evidence="11">LMW-PTP</shortName>
        <shortName evidence="11">LMW-PTPase</shortName>
        <ecNumber evidence="3 11">3.1.3.2</ecNumber>
        <ecNumber evidence="4 11">3.1.3.48</ecNumber>
    </recommendedName>
    <alternativeName>
        <fullName evidence="9 11">Low molecular weight cytosolic acid phosphatase</fullName>
    </alternativeName>
</protein>
<dbReference type="GO" id="GO:0005737">
    <property type="term" value="C:cytoplasm"/>
    <property type="evidence" value="ECO:0007669"/>
    <property type="project" value="UniProtKB-SubCell"/>
</dbReference>
<dbReference type="PRINTS" id="PR00720">
    <property type="entry name" value="MAMMALPTPASE"/>
</dbReference>
<sequence length="154" mass="17402">MKRRVLFVCFGNTCRSPMAEAIFKKLVAERGISDQWDADSAGTSNFALGCQPDNRALGCLARHGLSSNHRGRQITKSDFMEFDYIFCMDTRNLSLLEQFSKDFVNAKAHPLLLGSLDPHEELIISDPFNGGSREYERAYEQCLRCIQAFLSTHS</sequence>
<dbReference type="InterPro" id="IPR023485">
    <property type="entry name" value="Ptyr_pPase"/>
</dbReference>
<dbReference type="SUPFAM" id="SSF52788">
    <property type="entry name" value="Phosphotyrosine protein phosphatases I"/>
    <property type="match status" value="1"/>
</dbReference>
<dbReference type="EC" id="3.1.3.48" evidence="4 11"/>
<comment type="similarity">
    <text evidence="2 11">Belongs to the low molecular weight phosphotyrosine protein phosphatase family.</text>
</comment>
<evidence type="ECO:0000256" key="11">
    <source>
        <dbReference type="RuleBase" id="RU368115"/>
    </source>
</evidence>
<proteinExistence type="inferred from homology"/>
<reference evidence="13" key="2">
    <citation type="submission" date="2025-09" db="UniProtKB">
        <authorList>
            <consortium name="Ensembl"/>
        </authorList>
    </citation>
    <scope>IDENTIFICATION</scope>
</reference>
<dbReference type="SMART" id="SM00226">
    <property type="entry name" value="LMWPc"/>
    <property type="match status" value="1"/>
</dbReference>
<feature type="domain" description="Phosphotyrosine protein phosphatase I" evidence="12">
    <location>
        <begin position="3"/>
        <end position="152"/>
    </location>
</feature>
<evidence type="ECO:0000256" key="5">
    <source>
        <dbReference type="ARBA" id="ARBA00017603"/>
    </source>
</evidence>
<dbReference type="CDD" id="cd16343">
    <property type="entry name" value="LMWPTP"/>
    <property type="match status" value="1"/>
</dbReference>
<dbReference type="InterPro" id="IPR050438">
    <property type="entry name" value="LMW_PTPase"/>
</dbReference>
<keyword evidence="14" id="KW-1185">Reference proteome</keyword>
<dbReference type="InterPro" id="IPR036196">
    <property type="entry name" value="Ptyr_pPase_sf"/>
</dbReference>
<accession>A0A8C4QES3</accession>
<dbReference type="PANTHER" id="PTHR11717:SF7">
    <property type="entry name" value="LOW MOLECULAR WEIGHT PHOSPHOTYROSINE PROTEIN PHOSPHATASE"/>
    <property type="match status" value="1"/>
</dbReference>
<reference evidence="13" key="1">
    <citation type="submission" date="2025-08" db="UniProtKB">
        <authorList>
            <consortium name="Ensembl"/>
        </authorList>
    </citation>
    <scope>IDENTIFICATION</scope>
</reference>
<dbReference type="Pfam" id="PF01451">
    <property type="entry name" value="LMWPc"/>
    <property type="match status" value="1"/>
</dbReference>
<keyword evidence="7 11" id="KW-0378">Hydrolase</keyword>
<dbReference type="Proteomes" id="UP000694388">
    <property type="component" value="Unplaced"/>
</dbReference>
<dbReference type="GeneTree" id="ENSGT00940000167505"/>
<dbReference type="Gene3D" id="3.40.50.2300">
    <property type="match status" value="1"/>
</dbReference>
<dbReference type="PRINTS" id="PR00719">
    <property type="entry name" value="LMWPTPASE"/>
</dbReference>
<keyword evidence="8 11" id="KW-0904">Protein phosphatase</keyword>
<evidence type="ECO:0000256" key="10">
    <source>
        <dbReference type="PIRSR" id="PIRSR617867-1"/>
    </source>
</evidence>
<evidence type="ECO:0000256" key="7">
    <source>
        <dbReference type="ARBA" id="ARBA00022801"/>
    </source>
</evidence>
<evidence type="ECO:0000313" key="13">
    <source>
        <dbReference type="Ensembl" id="ENSEBUP00000013643.1"/>
    </source>
</evidence>
<dbReference type="AlphaFoldDB" id="A0A8C4QES3"/>
<comment type="catalytic activity">
    <reaction evidence="11">
        <text>a phosphate monoester + H2O = an alcohol + phosphate</text>
        <dbReference type="Rhea" id="RHEA:15017"/>
        <dbReference type="ChEBI" id="CHEBI:15377"/>
        <dbReference type="ChEBI" id="CHEBI:30879"/>
        <dbReference type="ChEBI" id="CHEBI:43474"/>
        <dbReference type="ChEBI" id="CHEBI:67140"/>
        <dbReference type="EC" id="3.1.3.2"/>
    </reaction>
</comment>
<dbReference type="InterPro" id="IPR017867">
    <property type="entry name" value="Tyr_phospatase_low_mol_wt"/>
</dbReference>
<feature type="active site" description="Nucleophile" evidence="10">
    <location>
        <position position="9"/>
    </location>
</feature>
<keyword evidence="6 11" id="KW-0963">Cytoplasm</keyword>
<evidence type="ECO:0000259" key="12">
    <source>
        <dbReference type="SMART" id="SM00226"/>
    </source>
</evidence>
<dbReference type="PANTHER" id="PTHR11717">
    <property type="entry name" value="LOW MOLECULAR WEIGHT PROTEIN TYROSINE PHOSPHATASE"/>
    <property type="match status" value="1"/>
</dbReference>
<evidence type="ECO:0000256" key="6">
    <source>
        <dbReference type="ARBA" id="ARBA00022490"/>
    </source>
</evidence>
<organism evidence="13 14">
    <name type="scientific">Eptatretus burgeri</name>
    <name type="common">Inshore hagfish</name>
    <dbReference type="NCBI Taxonomy" id="7764"/>
    <lineage>
        <taxon>Eukaryota</taxon>
        <taxon>Metazoa</taxon>
        <taxon>Chordata</taxon>
        <taxon>Craniata</taxon>
        <taxon>Vertebrata</taxon>
        <taxon>Cyclostomata</taxon>
        <taxon>Myxini</taxon>
        <taxon>Myxiniformes</taxon>
        <taxon>Myxinidae</taxon>
        <taxon>Eptatretinae</taxon>
        <taxon>Eptatretus</taxon>
    </lineage>
</organism>
<comment type="function">
    <text evidence="11">Acts on tyrosine phosphorylated proteins, low-MW aryl phosphates and natural and synthetic acyl phosphates.</text>
</comment>
<comment type="catalytic activity">
    <reaction evidence="11">
        <text>O-phospho-L-tyrosyl-[protein] + H2O = L-tyrosyl-[protein] + phosphate</text>
        <dbReference type="Rhea" id="RHEA:10684"/>
        <dbReference type="Rhea" id="RHEA-COMP:10136"/>
        <dbReference type="Rhea" id="RHEA-COMP:20101"/>
        <dbReference type="ChEBI" id="CHEBI:15377"/>
        <dbReference type="ChEBI" id="CHEBI:43474"/>
        <dbReference type="ChEBI" id="CHEBI:46858"/>
        <dbReference type="ChEBI" id="CHEBI:61978"/>
        <dbReference type="EC" id="3.1.3.48"/>
    </reaction>
</comment>
<evidence type="ECO:0000256" key="4">
    <source>
        <dbReference type="ARBA" id="ARBA00013064"/>
    </source>
</evidence>
<dbReference type="OMA" id="QGEWHVE"/>
<evidence type="ECO:0000256" key="3">
    <source>
        <dbReference type="ARBA" id="ARBA00012646"/>
    </source>
</evidence>
<dbReference type="FunFam" id="3.40.50.2300:FF:000105">
    <property type="entry name" value="Low molecular weight phosphotyrosine protein"/>
    <property type="match status" value="1"/>
</dbReference>
<dbReference type="GO" id="GO:0003993">
    <property type="term" value="F:acid phosphatase activity"/>
    <property type="evidence" value="ECO:0007669"/>
    <property type="project" value="UniProtKB-UniRule"/>
</dbReference>
<feature type="active site" evidence="10">
    <location>
        <position position="15"/>
    </location>
</feature>
<evidence type="ECO:0000256" key="9">
    <source>
        <dbReference type="ARBA" id="ARBA00032347"/>
    </source>
</evidence>
<name>A0A8C4QES3_EPTBU</name>
<evidence type="ECO:0000256" key="1">
    <source>
        <dbReference type="ARBA" id="ARBA00004496"/>
    </source>
</evidence>
<feature type="active site" description="Proton donor" evidence="10">
    <location>
        <position position="126"/>
    </location>
</feature>
<comment type="subcellular location">
    <subcellularLocation>
        <location evidence="1 11">Cytoplasm</location>
    </subcellularLocation>
</comment>
<evidence type="ECO:0000313" key="14">
    <source>
        <dbReference type="Proteomes" id="UP000694388"/>
    </source>
</evidence>
<evidence type="ECO:0000256" key="2">
    <source>
        <dbReference type="ARBA" id="ARBA00011063"/>
    </source>
</evidence>
<dbReference type="InterPro" id="IPR002115">
    <property type="entry name" value="Tyr_Pase_low_mol_wt_mml"/>
</dbReference>
<dbReference type="Ensembl" id="ENSEBUT00000014219.1">
    <property type="protein sequence ID" value="ENSEBUP00000013643.1"/>
    <property type="gene ID" value="ENSEBUG00000008608.1"/>
</dbReference>
<evidence type="ECO:0000256" key="8">
    <source>
        <dbReference type="ARBA" id="ARBA00022912"/>
    </source>
</evidence>
<dbReference type="GO" id="GO:0004726">
    <property type="term" value="F:non-membrane spanning protein tyrosine phosphatase activity"/>
    <property type="evidence" value="ECO:0007669"/>
    <property type="project" value="InterPro"/>
</dbReference>